<name>A0A923HGE2_9FLAO</name>
<reference evidence="1" key="1">
    <citation type="submission" date="2020-08" db="EMBL/GenBank/DDBJ databases">
        <title>Hyunsoonleella sp. strain SJ7 genome sequencing and assembly.</title>
        <authorList>
            <person name="Kim I."/>
        </authorList>
    </citation>
    <scope>NUCLEOTIDE SEQUENCE</scope>
    <source>
        <strain evidence="1">SJ7</strain>
    </source>
</reference>
<dbReference type="Gene3D" id="2.40.128.410">
    <property type="match status" value="1"/>
</dbReference>
<keyword evidence="2" id="KW-1185">Reference proteome</keyword>
<proteinExistence type="predicted"/>
<dbReference type="Pfam" id="PF14059">
    <property type="entry name" value="DUF4251"/>
    <property type="match status" value="1"/>
</dbReference>
<evidence type="ECO:0000313" key="1">
    <source>
        <dbReference type="EMBL" id="MBC3758895.1"/>
    </source>
</evidence>
<dbReference type="InterPro" id="IPR025347">
    <property type="entry name" value="DUF4251"/>
</dbReference>
<protein>
    <submittedName>
        <fullName evidence="1">DUF4251 domain-containing protein</fullName>
    </submittedName>
</protein>
<sequence length="185" mass="20427">MSKYLAGLILMGTMLCVSCKSSKSTANPAEIEALSLLVQSKDFNIESNWAYPQTTYAMQQVLNSGLLFPNNGGSAINLIGNPNFLKISGDSITSFLPYFGERQMQIAYNGQDTAIQLNGIMENYEIIEGKNNSYNISFSANSAVNNERFRVFITLFPNLKSNIRVNSTGRFSIGYSGEIVEETQE</sequence>
<comment type="caution">
    <text evidence="1">The sequence shown here is derived from an EMBL/GenBank/DDBJ whole genome shotgun (WGS) entry which is preliminary data.</text>
</comment>
<dbReference type="EMBL" id="JACNMF010000003">
    <property type="protein sequence ID" value="MBC3758895.1"/>
    <property type="molecule type" value="Genomic_DNA"/>
</dbReference>
<accession>A0A923HGE2</accession>
<gene>
    <name evidence="1" type="ORF">H7U19_10800</name>
</gene>
<dbReference type="AlphaFoldDB" id="A0A923HGE2"/>
<dbReference type="RefSeq" id="WP_186562209.1">
    <property type="nucleotide sequence ID" value="NZ_JACNMF010000003.1"/>
</dbReference>
<evidence type="ECO:0000313" key="2">
    <source>
        <dbReference type="Proteomes" id="UP000656244"/>
    </source>
</evidence>
<dbReference type="Proteomes" id="UP000656244">
    <property type="component" value="Unassembled WGS sequence"/>
</dbReference>
<organism evidence="1 2">
    <name type="scientific">Hyunsoonleella aquatilis</name>
    <dbReference type="NCBI Taxonomy" id="2762758"/>
    <lineage>
        <taxon>Bacteria</taxon>
        <taxon>Pseudomonadati</taxon>
        <taxon>Bacteroidota</taxon>
        <taxon>Flavobacteriia</taxon>
        <taxon>Flavobacteriales</taxon>
        <taxon>Flavobacteriaceae</taxon>
    </lineage>
</organism>